<dbReference type="EnsemblMetazoa" id="PPAI008230-RA">
    <property type="protein sequence ID" value="PPAI008230-PA"/>
    <property type="gene ID" value="PPAI008230"/>
</dbReference>
<dbReference type="Gene3D" id="1.20.120.350">
    <property type="entry name" value="Voltage-gated potassium channels. Chain C"/>
    <property type="match status" value="1"/>
</dbReference>
<dbReference type="VEuPathDB" id="VectorBase:PPAPM1_003154"/>
<dbReference type="InterPro" id="IPR005821">
    <property type="entry name" value="Ion_trans_dom"/>
</dbReference>
<keyword evidence="2" id="KW-0812">Transmembrane</keyword>
<organism evidence="6 7">
    <name type="scientific">Phlebotomus papatasi</name>
    <name type="common">Sandfly</name>
    <dbReference type="NCBI Taxonomy" id="29031"/>
    <lineage>
        <taxon>Eukaryota</taxon>
        <taxon>Metazoa</taxon>
        <taxon>Ecdysozoa</taxon>
        <taxon>Arthropoda</taxon>
        <taxon>Hexapoda</taxon>
        <taxon>Insecta</taxon>
        <taxon>Pterygota</taxon>
        <taxon>Neoptera</taxon>
        <taxon>Endopterygota</taxon>
        <taxon>Diptera</taxon>
        <taxon>Nematocera</taxon>
        <taxon>Psychodoidea</taxon>
        <taxon>Psychodidae</taxon>
        <taxon>Phlebotomus</taxon>
        <taxon>Phlebotomus</taxon>
    </lineage>
</organism>
<dbReference type="InterPro" id="IPR028823">
    <property type="entry name" value="NALCN"/>
</dbReference>
<protein>
    <recommendedName>
        <fullName evidence="5">Ion transport domain-containing protein</fullName>
    </recommendedName>
</protein>
<dbReference type="VEuPathDB" id="VectorBase:PPAI008230"/>
<dbReference type="FunFam" id="1.10.287.70:FF:000061">
    <property type="entry name" value="Sodium leak channel non-selective protein"/>
    <property type="match status" value="1"/>
</dbReference>
<dbReference type="GO" id="GO:0005886">
    <property type="term" value="C:plasma membrane"/>
    <property type="evidence" value="ECO:0007669"/>
    <property type="project" value="TreeGrafter"/>
</dbReference>
<proteinExistence type="predicted"/>
<evidence type="ECO:0000313" key="7">
    <source>
        <dbReference type="Proteomes" id="UP000092462"/>
    </source>
</evidence>
<sequence>MLLSITWIKNEVHTERLVIVSTLLNFVFVIEVVMKNIAFTPRGYWQSRRNRYDLLVTVAGVVWIFLQTTLRSHLSYFLGFMVVILRFFTITGKHTTLKMLMLTVGVSVCKSFFIIFGMFLLVFFYALAGTILFGTVKYGEGIGRRANFGSPVTGVAMLFRIVTGEDWNKIMHDCMVQPPYCTPAGNYWETDCGNFTASLIYFCTFYVIITYIVLNLLVAIIMENFSLFYSNEEDALLSYADIRNFQNTWNVVDIHQRGVIPVRRVKFILRLLKGRLGHKMIHRTCNKGNFHYFR</sequence>
<dbReference type="Gene3D" id="1.10.287.70">
    <property type="match status" value="1"/>
</dbReference>
<dbReference type="GO" id="GO:0032224">
    <property type="term" value="P:positive regulation of synaptic transmission, cholinergic"/>
    <property type="evidence" value="ECO:0007669"/>
    <property type="project" value="TreeGrafter"/>
</dbReference>
<dbReference type="Proteomes" id="UP000092462">
    <property type="component" value="Unassembled WGS sequence"/>
</dbReference>
<accession>A0A1B0EYM9</accession>
<evidence type="ECO:0000256" key="3">
    <source>
        <dbReference type="ARBA" id="ARBA00022989"/>
    </source>
</evidence>
<keyword evidence="7" id="KW-1185">Reference proteome</keyword>
<keyword evidence="4" id="KW-0472">Membrane</keyword>
<dbReference type="AlphaFoldDB" id="A0A1B0EYM9"/>
<feature type="domain" description="Ion transport" evidence="5">
    <location>
        <begin position="12"/>
        <end position="232"/>
    </location>
</feature>
<name>A0A1B0EYM9_PHLPP</name>
<dbReference type="SUPFAM" id="SSF81324">
    <property type="entry name" value="Voltage-gated potassium channels"/>
    <property type="match status" value="1"/>
</dbReference>
<keyword evidence="3" id="KW-1133">Transmembrane helix</keyword>
<dbReference type="GO" id="GO:0032230">
    <property type="term" value="P:positive regulation of synaptic transmission, GABAergic"/>
    <property type="evidence" value="ECO:0007669"/>
    <property type="project" value="TreeGrafter"/>
</dbReference>
<dbReference type="GO" id="GO:0005261">
    <property type="term" value="F:monoatomic cation channel activity"/>
    <property type="evidence" value="ECO:0007669"/>
    <property type="project" value="InterPro"/>
</dbReference>
<dbReference type="Pfam" id="PF00520">
    <property type="entry name" value="Ion_trans"/>
    <property type="match status" value="1"/>
</dbReference>
<dbReference type="InterPro" id="IPR027359">
    <property type="entry name" value="Volt_channel_dom_sf"/>
</dbReference>
<dbReference type="PANTHER" id="PTHR46141:SF1">
    <property type="entry name" value="SODIUM LEAK CHANNEL NALCN"/>
    <property type="match status" value="1"/>
</dbReference>
<evidence type="ECO:0000256" key="2">
    <source>
        <dbReference type="ARBA" id="ARBA00022692"/>
    </source>
</evidence>
<comment type="subcellular location">
    <subcellularLocation>
        <location evidence="1">Membrane</location>
        <topology evidence="1">Multi-pass membrane protein</topology>
    </subcellularLocation>
</comment>
<evidence type="ECO:0000313" key="6">
    <source>
        <dbReference type="EnsemblMetazoa" id="PPAI008230-PA"/>
    </source>
</evidence>
<dbReference type="EMBL" id="AJVK01064062">
    <property type="status" value="NOT_ANNOTATED_CDS"/>
    <property type="molecule type" value="Genomic_DNA"/>
</dbReference>
<evidence type="ECO:0000256" key="4">
    <source>
        <dbReference type="ARBA" id="ARBA00023136"/>
    </source>
</evidence>
<evidence type="ECO:0000256" key="1">
    <source>
        <dbReference type="ARBA" id="ARBA00004141"/>
    </source>
</evidence>
<dbReference type="PANTHER" id="PTHR46141">
    <property type="entry name" value="SODIUM LEAK CHANNEL NON-SELECTIVE PROTEIN"/>
    <property type="match status" value="1"/>
</dbReference>
<reference evidence="6" key="1">
    <citation type="submission" date="2022-08" db="UniProtKB">
        <authorList>
            <consortium name="EnsemblMetazoa"/>
        </authorList>
    </citation>
    <scope>IDENTIFICATION</scope>
    <source>
        <strain evidence="6">Israel</strain>
    </source>
</reference>
<evidence type="ECO:0000259" key="5">
    <source>
        <dbReference type="Pfam" id="PF00520"/>
    </source>
</evidence>